<evidence type="ECO:0000256" key="1">
    <source>
        <dbReference type="SAM" id="MobiDB-lite"/>
    </source>
</evidence>
<dbReference type="GO" id="GO:0003676">
    <property type="term" value="F:nucleic acid binding"/>
    <property type="evidence" value="ECO:0007669"/>
    <property type="project" value="InterPro"/>
</dbReference>
<dbReference type="PANTHER" id="PTHR15503:SF45">
    <property type="entry name" value="RNA-DIRECTED DNA POLYMERASE HOMOLOG"/>
    <property type="match status" value="1"/>
</dbReference>
<dbReference type="InterPro" id="IPR032567">
    <property type="entry name" value="RTL1-rel"/>
</dbReference>
<dbReference type="Proteomes" id="UP000325315">
    <property type="component" value="Unassembled WGS sequence"/>
</dbReference>
<dbReference type="Gene3D" id="3.30.420.10">
    <property type="entry name" value="Ribonuclease H-like superfamily/Ribonuclease H"/>
    <property type="match status" value="1"/>
</dbReference>
<keyword evidence="2" id="KW-1133">Transmembrane helix</keyword>
<keyword evidence="2" id="KW-0812">Transmembrane</keyword>
<dbReference type="Pfam" id="PF24626">
    <property type="entry name" value="SH3_Tf2-1"/>
    <property type="match status" value="1"/>
</dbReference>
<dbReference type="InterPro" id="IPR056924">
    <property type="entry name" value="SH3_Tf2-1"/>
</dbReference>
<dbReference type="InterPro" id="IPR036397">
    <property type="entry name" value="RNaseH_sf"/>
</dbReference>
<dbReference type="AlphaFoldDB" id="A0A5B6VCV6"/>
<reference evidence="4" key="1">
    <citation type="submission" date="2019-08" db="EMBL/GenBank/DDBJ databases">
        <authorList>
            <person name="Liu F."/>
        </authorList>
    </citation>
    <scope>NUCLEOTIDE SEQUENCE [LARGE SCALE GENOMIC DNA]</scope>
    <source>
        <strain evidence="4">PA1801</strain>
        <tissue evidence="4">Leaf</tissue>
    </source>
</reference>
<feature type="region of interest" description="Disordered" evidence="1">
    <location>
        <begin position="1"/>
        <end position="34"/>
    </location>
</feature>
<dbReference type="Gene3D" id="3.10.10.10">
    <property type="entry name" value="HIV Type 1 Reverse Transcriptase, subunit A, domain 1"/>
    <property type="match status" value="1"/>
</dbReference>
<keyword evidence="2" id="KW-0472">Membrane</keyword>
<dbReference type="OrthoDB" id="996762at2759"/>
<dbReference type="SUPFAM" id="SSF56672">
    <property type="entry name" value="DNA/RNA polymerases"/>
    <property type="match status" value="1"/>
</dbReference>
<comment type="caution">
    <text evidence="4">The sequence shown here is derived from an EMBL/GenBank/DDBJ whole genome shotgun (WGS) entry which is preliminary data.</text>
</comment>
<feature type="transmembrane region" description="Helical" evidence="2">
    <location>
        <begin position="64"/>
        <end position="82"/>
    </location>
</feature>
<evidence type="ECO:0000259" key="3">
    <source>
        <dbReference type="Pfam" id="PF24626"/>
    </source>
</evidence>
<accession>A0A5B6VCV6</accession>
<evidence type="ECO:0000313" key="5">
    <source>
        <dbReference type="Proteomes" id="UP000325315"/>
    </source>
</evidence>
<evidence type="ECO:0000313" key="4">
    <source>
        <dbReference type="EMBL" id="KAA3467050.1"/>
    </source>
</evidence>
<name>A0A5B6VCV6_9ROSI</name>
<dbReference type="Pfam" id="PF08284">
    <property type="entry name" value="RVP_2"/>
    <property type="match status" value="1"/>
</dbReference>
<gene>
    <name evidence="4" type="ORF">EPI10_002097</name>
</gene>
<organism evidence="4 5">
    <name type="scientific">Gossypium australe</name>
    <dbReference type="NCBI Taxonomy" id="47621"/>
    <lineage>
        <taxon>Eukaryota</taxon>
        <taxon>Viridiplantae</taxon>
        <taxon>Streptophyta</taxon>
        <taxon>Embryophyta</taxon>
        <taxon>Tracheophyta</taxon>
        <taxon>Spermatophyta</taxon>
        <taxon>Magnoliopsida</taxon>
        <taxon>eudicotyledons</taxon>
        <taxon>Gunneridae</taxon>
        <taxon>Pentapetalae</taxon>
        <taxon>rosids</taxon>
        <taxon>malvids</taxon>
        <taxon>Malvales</taxon>
        <taxon>Malvaceae</taxon>
        <taxon>Malvoideae</taxon>
        <taxon>Gossypium</taxon>
    </lineage>
</organism>
<dbReference type="EMBL" id="SMMG02000007">
    <property type="protein sequence ID" value="KAA3467050.1"/>
    <property type="molecule type" value="Genomic_DNA"/>
</dbReference>
<dbReference type="PANTHER" id="PTHR15503">
    <property type="entry name" value="LDOC1 RELATED"/>
    <property type="match status" value="1"/>
</dbReference>
<keyword evidence="5" id="KW-1185">Reference proteome</keyword>
<evidence type="ECO:0000256" key="2">
    <source>
        <dbReference type="SAM" id="Phobius"/>
    </source>
</evidence>
<proteinExistence type="predicted"/>
<dbReference type="InterPro" id="IPR043502">
    <property type="entry name" value="DNA/RNA_pol_sf"/>
</dbReference>
<sequence>MPKEKDNRSVTLPTMPLKSKLPGQSSNAGLNRDGTRETIVRSEIRAPARTYAIRAKEVVVAPDVVIGIFYLFHVIVCALIDLGSTHSYIFMALAIDKSFPVESTEFDVQGTNPLGQSVIVDLICRKCPLKVQGCELNSVTRVVSAIYARKMIRKGCEAFLAYILDTLDSRSKLDQVPVVNEFIDEFLEGLQELPPERKVKFLIGLIPVTALISIPPYRMAPTELKELKAQLQELLDRGFILSSVSLWGAPVLFVKKKDGSLRLCIDYSFDQLKRILTEAPVLTQPETGEEFVVYSDASLSGLANVVANALSRKSLFALRALNAHLSLKGDGSWERYLPLAEFVYNNNYQSSIKMAPFEALYGRKCRTPLYWSELSESKLIGTNLIRDIEYKIRIICDYLKVSSDRQKSYAGLERRDIEFVVGNRIFLKVSLWKKVLQFGRKGKLTPRFIGLYEIIERISPVAYRLALPPKLEIIRNVFIFQW</sequence>
<feature type="domain" description="Tf2-1-like SH3-like" evidence="3">
    <location>
        <begin position="422"/>
        <end position="478"/>
    </location>
</feature>
<protein>
    <submittedName>
        <fullName evidence="4">Retrotransposon gag protein</fullName>
    </submittedName>
</protein>